<protein>
    <submittedName>
        <fullName evidence="1">Uncharacterized protein</fullName>
    </submittedName>
</protein>
<accession>A0A397VHY1</accession>
<dbReference type="Proteomes" id="UP000266673">
    <property type="component" value="Unassembled WGS sequence"/>
</dbReference>
<evidence type="ECO:0000313" key="1">
    <source>
        <dbReference type="EMBL" id="RIB20947.1"/>
    </source>
</evidence>
<dbReference type="AlphaFoldDB" id="A0A397VHY1"/>
<proteinExistence type="predicted"/>
<sequence>MISGTPLSNSYISICDLETQNTDISESQFTQSKLNNPLVPIVENKNMSHSIEKRQTKGTQNNKHKIKLDLNSCIKNNKNTSPSQRRRIENSALKELFKEQNISWNQKEFVKECQSRNICLDDDVLLIQPS</sequence>
<organism evidence="1 2">
    <name type="scientific">Gigaspora rosea</name>
    <dbReference type="NCBI Taxonomy" id="44941"/>
    <lineage>
        <taxon>Eukaryota</taxon>
        <taxon>Fungi</taxon>
        <taxon>Fungi incertae sedis</taxon>
        <taxon>Mucoromycota</taxon>
        <taxon>Glomeromycotina</taxon>
        <taxon>Glomeromycetes</taxon>
        <taxon>Diversisporales</taxon>
        <taxon>Gigasporaceae</taxon>
        <taxon>Gigaspora</taxon>
    </lineage>
</organism>
<comment type="caution">
    <text evidence="1">The sequence shown here is derived from an EMBL/GenBank/DDBJ whole genome shotgun (WGS) entry which is preliminary data.</text>
</comment>
<dbReference type="EMBL" id="QKWP01000389">
    <property type="protein sequence ID" value="RIB20947.1"/>
    <property type="molecule type" value="Genomic_DNA"/>
</dbReference>
<reference evidence="1 2" key="1">
    <citation type="submission" date="2018-06" db="EMBL/GenBank/DDBJ databases">
        <title>Comparative genomics reveals the genomic features of Rhizophagus irregularis, R. cerebriforme, R. diaphanum and Gigaspora rosea, and their symbiotic lifestyle signature.</title>
        <authorList>
            <person name="Morin E."/>
            <person name="San Clemente H."/>
            <person name="Chen E.C.H."/>
            <person name="De La Providencia I."/>
            <person name="Hainaut M."/>
            <person name="Kuo A."/>
            <person name="Kohler A."/>
            <person name="Murat C."/>
            <person name="Tang N."/>
            <person name="Roy S."/>
            <person name="Loubradou J."/>
            <person name="Henrissat B."/>
            <person name="Grigoriev I.V."/>
            <person name="Corradi N."/>
            <person name="Roux C."/>
            <person name="Martin F.M."/>
        </authorList>
    </citation>
    <scope>NUCLEOTIDE SEQUENCE [LARGE SCALE GENOMIC DNA]</scope>
    <source>
        <strain evidence="1 2">DAOM 194757</strain>
    </source>
</reference>
<dbReference type="OrthoDB" id="2416785at2759"/>
<keyword evidence="2" id="KW-1185">Reference proteome</keyword>
<evidence type="ECO:0000313" key="2">
    <source>
        <dbReference type="Proteomes" id="UP000266673"/>
    </source>
</evidence>
<name>A0A397VHY1_9GLOM</name>
<gene>
    <name evidence="1" type="ORF">C2G38_2178008</name>
</gene>